<keyword evidence="2" id="KW-1185">Reference proteome</keyword>
<name>A0A0D0B879_9AGAM</name>
<reference evidence="2" key="2">
    <citation type="submission" date="2015-01" db="EMBL/GenBank/DDBJ databases">
        <title>Evolutionary Origins and Diversification of the Mycorrhizal Mutualists.</title>
        <authorList>
            <consortium name="DOE Joint Genome Institute"/>
            <consortium name="Mycorrhizal Genomics Consortium"/>
            <person name="Kohler A."/>
            <person name="Kuo A."/>
            <person name="Nagy L.G."/>
            <person name="Floudas D."/>
            <person name="Copeland A."/>
            <person name="Barry K.W."/>
            <person name="Cichocki N."/>
            <person name="Veneault-Fourrey C."/>
            <person name="LaButti K."/>
            <person name="Lindquist E.A."/>
            <person name="Lipzen A."/>
            <person name="Lundell T."/>
            <person name="Morin E."/>
            <person name="Murat C."/>
            <person name="Riley R."/>
            <person name="Ohm R."/>
            <person name="Sun H."/>
            <person name="Tunlid A."/>
            <person name="Henrissat B."/>
            <person name="Grigoriev I.V."/>
            <person name="Hibbett D.S."/>
            <person name="Martin F."/>
        </authorList>
    </citation>
    <scope>NUCLEOTIDE SEQUENCE [LARGE SCALE GENOMIC DNA]</scope>
    <source>
        <strain evidence="2">UH-Slu-Lm8-n1</strain>
    </source>
</reference>
<organism evidence="1 2">
    <name type="scientific">Suillus luteus UH-Slu-Lm8-n1</name>
    <dbReference type="NCBI Taxonomy" id="930992"/>
    <lineage>
        <taxon>Eukaryota</taxon>
        <taxon>Fungi</taxon>
        <taxon>Dikarya</taxon>
        <taxon>Basidiomycota</taxon>
        <taxon>Agaricomycotina</taxon>
        <taxon>Agaricomycetes</taxon>
        <taxon>Agaricomycetidae</taxon>
        <taxon>Boletales</taxon>
        <taxon>Suillineae</taxon>
        <taxon>Suillaceae</taxon>
        <taxon>Suillus</taxon>
    </lineage>
</organism>
<accession>A0A0D0B879</accession>
<dbReference type="Proteomes" id="UP000054485">
    <property type="component" value="Unassembled WGS sequence"/>
</dbReference>
<dbReference type="EMBL" id="KN835165">
    <property type="protein sequence ID" value="KIK45994.1"/>
    <property type="molecule type" value="Genomic_DNA"/>
</dbReference>
<dbReference type="InParanoid" id="A0A0D0B879"/>
<dbReference type="HOGENOM" id="CLU_2251832_0_0_1"/>
<dbReference type="AlphaFoldDB" id="A0A0D0B879"/>
<proteinExistence type="predicted"/>
<evidence type="ECO:0000313" key="2">
    <source>
        <dbReference type="Proteomes" id="UP000054485"/>
    </source>
</evidence>
<sequence length="104" mass="11918">MESRIVSNSVVARRLLAVERSELDVVYIVNETHARNMTYEDVLNSNCSRNYHQGKEPTELLPRFCELVTLLLTSSTLAKPTFHVTRRFSSTSNCSRSNVRADER</sequence>
<evidence type="ECO:0000313" key="1">
    <source>
        <dbReference type="EMBL" id="KIK45994.1"/>
    </source>
</evidence>
<protein>
    <submittedName>
        <fullName evidence="1">Unplaced genomic scaffold CY34scaffold_34, whole genome shotgun sequence</fullName>
    </submittedName>
</protein>
<reference evidence="1 2" key="1">
    <citation type="submission" date="2014-04" db="EMBL/GenBank/DDBJ databases">
        <authorList>
            <consortium name="DOE Joint Genome Institute"/>
            <person name="Kuo A."/>
            <person name="Ruytinx J."/>
            <person name="Rineau F."/>
            <person name="Colpaert J."/>
            <person name="Kohler A."/>
            <person name="Nagy L.G."/>
            <person name="Floudas D."/>
            <person name="Copeland A."/>
            <person name="Barry K.W."/>
            <person name="Cichocki N."/>
            <person name="Veneault-Fourrey C."/>
            <person name="LaButti K."/>
            <person name="Lindquist E.A."/>
            <person name="Lipzen A."/>
            <person name="Lundell T."/>
            <person name="Morin E."/>
            <person name="Murat C."/>
            <person name="Sun H."/>
            <person name="Tunlid A."/>
            <person name="Henrissat B."/>
            <person name="Grigoriev I.V."/>
            <person name="Hibbett D.S."/>
            <person name="Martin F."/>
            <person name="Nordberg H.P."/>
            <person name="Cantor M.N."/>
            <person name="Hua S.X."/>
        </authorList>
    </citation>
    <scope>NUCLEOTIDE SEQUENCE [LARGE SCALE GENOMIC DNA]</scope>
    <source>
        <strain evidence="1 2">UH-Slu-Lm8-n1</strain>
    </source>
</reference>
<gene>
    <name evidence="1" type="ORF">CY34DRAFT_801012</name>
</gene>